<dbReference type="Gene3D" id="3.40.50.150">
    <property type="entry name" value="Vaccinia Virus protein VP39"/>
    <property type="match status" value="1"/>
</dbReference>
<evidence type="ECO:0000313" key="9">
    <source>
        <dbReference type="Proteomes" id="UP000032668"/>
    </source>
</evidence>
<dbReference type="InterPro" id="IPR036804">
    <property type="entry name" value="CheR_N_sf"/>
</dbReference>
<dbReference type="STRING" id="1120923.SAMN02746095_01574"/>
<gene>
    <name evidence="8" type="ORF">Aam_018_040</name>
</gene>
<dbReference type="GO" id="GO:0008983">
    <property type="term" value="F:protein-glutamate O-methyltransferase activity"/>
    <property type="evidence" value="ECO:0007669"/>
    <property type="project" value="UniProtKB-EC"/>
</dbReference>
<dbReference type="SMART" id="SM00138">
    <property type="entry name" value="MeTrc"/>
    <property type="match status" value="1"/>
</dbReference>
<evidence type="ECO:0000256" key="5">
    <source>
        <dbReference type="PIRNR" id="PIRNR000410"/>
    </source>
</evidence>
<dbReference type="Pfam" id="PF01739">
    <property type="entry name" value="CheR"/>
    <property type="match status" value="1"/>
</dbReference>
<feature type="binding site" evidence="6">
    <location>
        <begin position="236"/>
        <end position="237"/>
    </location>
    <ligand>
        <name>S-adenosyl-L-methionine</name>
        <dbReference type="ChEBI" id="CHEBI:59789"/>
    </ligand>
</feature>
<evidence type="ECO:0000259" key="7">
    <source>
        <dbReference type="PROSITE" id="PS50123"/>
    </source>
</evidence>
<feature type="binding site" evidence="6">
    <location>
        <position position="98"/>
    </location>
    <ligand>
        <name>S-adenosyl-L-methionine</name>
        <dbReference type="ChEBI" id="CHEBI:59789"/>
    </ligand>
</feature>
<dbReference type="Proteomes" id="UP000032668">
    <property type="component" value="Unassembled WGS sequence"/>
</dbReference>
<evidence type="ECO:0000313" key="8">
    <source>
        <dbReference type="EMBL" id="GAN79216.1"/>
    </source>
</evidence>
<dbReference type="InterPro" id="IPR050903">
    <property type="entry name" value="Bact_Chemotaxis_MeTrfase"/>
</dbReference>
<dbReference type="SUPFAM" id="SSF53335">
    <property type="entry name" value="S-adenosyl-L-methionine-dependent methyltransferases"/>
    <property type="match status" value="1"/>
</dbReference>
<feature type="domain" description="CheR-type methyltransferase" evidence="7">
    <location>
        <begin position="15"/>
        <end position="293"/>
    </location>
</feature>
<dbReference type="InterPro" id="IPR022642">
    <property type="entry name" value="CheR_C"/>
</dbReference>
<comment type="catalytic activity">
    <reaction evidence="1 5">
        <text>L-glutamyl-[protein] + S-adenosyl-L-methionine = [protein]-L-glutamate 5-O-methyl ester + S-adenosyl-L-homocysteine</text>
        <dbReference type="Rhea" id="RHEA:24452"/>
        <dbReference type="Rhea" id="RHEA-COMP:10208"/>
        <dbReference type="Rhea" id="RHEA-COMP:10311"/>
        <dbReference type="ChEBI" id="CHEBI:29973"/>
        <dbReference type="ChEBI" id="CHEBI:57856"/>
        <dbReference type="ChEBI" id="CHEBI:59789"/>
        <dbReference type="ChEBI" id="CHEBI:82795"/>
        <dbReference type="EC" id="2.1.1.80"/>
    </reaction>
</comment>
<dbReference type="Gene3D" id="1.10.155.10">
    <property type="entry name" value="Chemotaxis receptor methyltransferase CheR, N-terminal domain"/>
    <property type="match status" value="1"/>
</dbReference>
<feature type="binding site" evidence="6">
    <location>
        <position position="162"/>
    </location>
    <ligand>
        <name>S-adenosyl-L-methionine</name>
        <dbReference type="ChEBI" id="CHEBI:59789"/>
    </ligand>
</feature>
<reference evidence="8 9" key="1">
    <citation type="submission" date="2012-11" db="EMBL/GenBank/DDBJ databases">
        <title>Whole genome sequence of Acidocella aminolytica 101 = DSM 11237.</title>
        <authorList>
            <person name="Azuma Y."/>
            <person name="Higashiura N."/>
            <person name="Hirakawa H."/>
            <person name="Matsushita K."/>
        </authorList>
    </citation>
    <scope>NUCLEOTIDE SEQUENCE [LARGE SCALE GENOMIC DNA]</scope>
    <source>
        <strain evidence="9">101 / DSM 11237</strain>
    </source>
</reference>
<dbReference type="InterPro" id="IPR026024">
    <property type="entry name" value="Chemotaxis_MeTrfase_CheR"/>
</dbReference>
<dbReference type="Pfam" id="PF03705">
    <property type="entry name" value="CheR_N"/>
    <property type="match status" value="1"/>
</dbReference>
<keyword evidence="4 5" id="KW-0949">S-adenosyl-L-methionine</keyword>
<protein>
    <recommendedName>
        <fullName evidence="5">Chemotaxis protein methyltransferase</fullName>
        <ecNumber evidence="5">2.1.1.80</ecNumber>
    </recommendedName>
</protein>
<feature type="binding site" evidence="6">
    <location>
        <position position="92"/>
    </location>
    <ligand>
        <name>S-adenosyl-L-methionine</name>
        <dbReference type="ChEBI" id="CHEBI:59789"/>
    </ligand>
</feature>
<dbReference type="EMBL" id="BANC01000018">
    <property type="protein sequence ID" value="GAN79216.1"/>
    <property type="molecule type" value="Genomic_DNA"/>
</dbReference>
<comment type="caution">
    <text evidence="8">The sequence shown here is derived from an EMBL/GenBank/DDBJ whole genome shotgun (WGS) entry which is preliminary data.</text>
</comment>
<dbReference type="AlphaFoldDB" id="A0A0D6PCZ8"/>
<dbReference type="GO" id="GO:0032259">
    <property type="term" value="P:methylation"/>
    <property type="evidence" value="ECO:0007669"/>
    <property type="project" value="UniProtKB-KW"/>
</dbReference>
<dbReference type="PIRSF" id="PIRSF000410">
    <property type="entry name" value="CheR"/>
    <property type="match status" value="1"/>
</dbReference>
<dbReference type="SUPFAM" id="SSF47757">
    <property type="entry name" value="Chemotaxis receptor methyltransferase CheR, N-terminal domain"/>
    <property type="match status" value="1"/>
</dbReference>
<feature type="binding site" evidence="6">
    <location>
        <position position="94"/>
    </location>
    <ligand>
        <name>S-adenosyl-L-methionine</name>
        <dbReference type="ChEBI" id="CHEBI:59789"/>
    </ligand>
</feature>
<dbReference type="InterPro" id="IPR029063">
    <property type="entry name" value="SAM-dependent_MTases_sf"/>
</dbReference>
<sequence>MPPGVTKTRNVGSLIENAEFRLTVDDLKVISEIMMQEAGIALSQAKASLIYSRLAKRIRKLGLSGFHDYCSLIQSSAGVDECKEMVAALTTNVTSFFREPHHFEHLRTKVLPQLIERAKAGERIRMWSAACSTGPEPYSMALTLLKEMPDASKYDIRILATDIDPNVLAVAASGIYEPALLEPVPEGMRRSWFKPLNDGTDRFQVKDELRRLIAFRHLNLIGNWPMKGKFWVIFCRNVVIYFDNQMQERVWSRFMPLLEDDAALYIGHSERVSGAAASCVVNDGVTVYKKSGGRSLK</sequence>
<evidence type="ECO:0000256" key="6">
    <source>
        <dbReference type="PIRSR" id="PIRSR000410-1"/>
    </source>
</evidence>
<dbReference type="RefSeq" id="WP_048877679.1">
    <property type="nucleotide sequence ID" value="NZ_BANC01000018.1"/>
</dbReference>
<dbReference type="PROSITE" id="PS50123">
    <property type="entry name" value="CHER"/>
    <property type="match status" value="1"/>
</dbReference>
<keyword evidence="3 5" id="KW-0808">Transferase</keyword>
<dbReference type="EC" id="2.1.1.80" evidence="5"/>
<keyword evidence="9" id="KW-1185">Reference proteome</keyword>
<organism evidence="8 9">
    <name type="scientific">Acidocella aminolytica 101 = DSM 11237</name>
    <dbReference type="NCBI Taxonomy" id="1120923"/>
    <lineage>
        <taxon>Bacteria</taxon>
        <taxon>Pseudomonadati</taxon>
        <taxon>Pseudomonadota</taxon>
        <taxon>Alphaproteobacteria</taxon>
        <taxon>Acetobacterales</taxon>
        <taxon>Acidocellaceae</taxon>
        <taxon>Acidocella</taxon>
    </lineage>
</organism>
<dbReference type="OrthoDB" id="9816309at2"/>
<evidence type="ECO:0000256" key="2">
    <source>
        <dbReference type="ARBA" id="ARBA00022603"/>
    </source>
</evidence>
<dbReference type="InterPro" id="IPR000780">
    <property type="entry name" value="CheR_MeTrfase"/>
</dbReference>
<dbReference type="InterPro" id="IPR022641">
    <property type="entry name" value="CheR_N"/>
</dbReference>
<accession>A0A0D6PCZ8</accession>
<feature type="binding site" evidence="6">
    <location>
        <position position="136"/>
    </location>
    <ligand>
        <name>S-adenosyl-L-methionine</name>
        <dbReference type="ChEBI" id="CHEBI:59789"/>
    </ligand>
</feature>
<evidence type="ECO:0000256" key="1">
    <source>
        <dbReference type="ARBA" id="ARBA00001541"/>
    </source>
</evidence>
<dbReference type="PANTHER" id="PTHR24422:SF19">
    <property type="entry name" value="CHEMOTAXIS PROTEIN METHYLTRANSFERASE"/>
    <property type="match status" value="1"/>
</dbReference>
<keyword evidence="2 5" id="KW-0489">Methyltransferase</keyword>
<comment type="function">
    <text evidence="5">Methylation of the membrane-bound methyl-accepting chemotaxis proteins (MCP) to form gamma-glutamyl methyl ester residues in MCP.</text>
</comment>
<dbReference type="PRINTS" id="PR00996">
    <property type="entry name" value="CHERMTFRASE"/>
</dbReference>
<evidence type="ECO:0000256" key="4">
    <source>
        <dbReference type="ARBA" id="ARBA00022691"/>
    </source>
</evidence>
<name>A0A0D6PCZ8_9PROT</name>
<proteinExistence type="predicted"/>
<evidence type="ECO:0000256" key="3">
    <source>
        <dbReference type="ARBA" id="ARBA00022679"/>
    </source>
</evidence>
<dbReference type="PANTHER" id="PTHR24422">
    <property type="entry name" value="CHEMOTAXIS PROTEIN METHYLTRANSFERASE"/>
    <property type="match status" value="1"/>
</dbReference>
<feature type="binding site" evidence="6">
    <location>
        <begin position="219"/>
        <end position="220"/>
    </location>
    <ligand>
        <name>S-adenosyl-L-methionine</name>
        <dbReference type="ChEBI" id="CHEBI:59789"/>
    </ligand>
</feature>